<dbReference type="Gene3D" id="2.30.36.70">
    <property type="entry name" value="Actin, Chain A, domain 2"/>
    <property type="match status" value="1"/>
</dbReference>
<dbReference type="EMBL" id="JAOAOG010000276">
    <property type="protein sequence ID" value="KAJ6233735.1"/>
    <property type="molecule type" value="Genomic_DNA"/>
</dbReference>
<dbReference type="PANTHER" id="PTHR11937">
    <property type="entry name" value="ACTIN"/>
    <property type="match status" value="1"/>
</dbReference>
<comment type="similarity">
    <text evidence="1">Belongs to the actin family.</text>
</comment>
<feature type="region of interest" description="Disordered" evidence="2">
    <location>
        <begin position="269"/>
        <end position="315"/>
    </location>
</feature>
<dbReference type="SUPFAM" id="SSF53067">
    <property type="entry name" value="Actin-like ATPase domain"/>
    <property type="match status" value="2"/>
</dbReference>
<organism evidence="3 4">
    <name type="scientific">Anaeramoeba flamelloides</name>
    <dbReference type="NCBI Taxonomy" id="1746091"/>
    <lineage>
        <taxon>Eukaryota</taxon>
        <taxon>Metamonada</taxon>
        <taxon>Anaeramoebidae</taxon>
        <taxon>Anaeramoeba</taxon>
    </lineage>
</organism>
<gene>
    <name evidence="3" type="ORF">M0813_30044</name>
</gene>
<keyword evidence="4" id="KW-1185">Reference proteome</keyword>
<dbReference type="SMART" id="SM00268">
    <property type="entry name" value="ACTIN"/>
    <property type="match status" value="1"/>
</dbReference>
<evidence type="ECO:0000313" key="4">
    <source>
        <dbReference type="Proteomes" id="UP001150062"/>
    </source>
</evidence>
<sequence length="436" mass="50122">MMKAGFAGDDAPRAVFPTIVGKPRHVGVMVGMGSCFPTVGDEAQSQRGILTLKYPIENGIVTNWEDMEKIWHFTLFNKLRVSPEDHQLLLTEDPLNPKVNREKTTEIMFETFGVPALYLIPHQILSLYASNLTKGCSIDIGTVASFCCIKDSKIIKNTISKLDLGGNKMTNFLEKLLSINGIEMTTNAELEIVRDIKEKLGFCLTDNISEINNQNSVEKEYEMLDGQMISLGKERFLTTELFFKSKIQILEQYNLLTNYNQIKLKKLEKEKEKEKEKKNENEKKLEKENENEKKKENENEKEKEKENNKIIEKVKEKEKSSKHIQKYSKTIPEMIYNGVTKCSNEIQNEMFANIVISGGGSMFQGFKERLQFEMNCFWAENSPVIKAIAPPERKYSAWIGGSILASYTKFRKNWFTKNQYDENGSQYIHVNCNSFI</sequence>
<dbReference type="Gene3D" id="3.30.420.40">
    <property type="match status" value="4"/>
</dbReference>
<dbReference type="InterPro" id="IPR004000">
    <property type="entry name" value="Actin"/>
</dbReference>
<protein>
    <submittedName>
        <fullName evidence="3">Actin</fullName>
    </submittedName>
</protein>
<dbReference type="Proteomes" id="UP001150062">
    <property type="component" value="Unassembled WGS sequence"/>
</dbReference>
<proteinExistence type="inferred from homology"/>
<accession>A0ABQ8XNQ4</accession>
<evidence type="ECO:0000313" key="3">
    <source>
        <dbReference type="EMBL" id="KAJ6233735.1"/>
    </source>
</evidence>
<evidence type="ECO:0000256" key="2">
    <source>
        <dbReference type="SAM" id="MobiDB-lite"/>
    </source>
</evidence>
<name>A0ABQ8XNQ4_9EUKA</name>
<dbReference type="PRINTS" id="PR00190">
    <property type="entry name" value="ACTIN"/>
</dbReference>
<dbReference type="Pfam" id="PF00022">
    <property type="entry name" value="Actin"/>
    <property type="match status" value="1"/>
</dbReference>
<dbReference type="InterPro" id="IPR043129">
    <property type="entry name" value="ATPase_NBD"/>
</dbReference>
<dbReference type="Gene3D" id="3.90.640.10">
    <property type="entry name" value="Actin, Chain A, domain 4"/>
    <property type="match status" value="2"/>
</dbReference>
<reference evidence="3" key="1">
    <citation type="submission" date="2022-08" db="EMBL/GenBank/DDBJ databases">
        <title>Novel sulfate-reducing endosymbionts in the free-living metamonad Anaeramoeba.</title>
        <authorList>
            <person name="Jerlstrom-Hultqvist J."/>
            <person name="Cepicka I."/>
            <person name="Gallot-Lavallee L."/>
            <person name="Salas-Leiva D."/>
            <person name="Curtis B.A."/>
            <person name="Zahonova K."/>
            <person name="Pipaliya S."/>
            <person name="Dacks J."/>
            <person name="Roger A.J."/>
        </authorList>
    </citation>
    <scope>NUCLEOTIDE SEQUENCE</scope>
    <source>
        <strain evidence="3">Schooner1</strain>
    </source>
</reference>
<comment type="caution">
    <text evidence="3">The sequence shown here is derived from an EMBL/GenBank/DDBJ whole genome shotgun (WGS) entry which is preliminary data.</text>
</comment>
<evidence type="ECO:0000256" key="1">
    <source>
        <dbReference type="RuleBase" id="RU000487"/>
    </source>
</evidence>
<dbReference type="PROSITE" id="PS51257">
    <property type="entry name" value="PROKAR_LIPOPROTEIN"/>
    <property type="match status" value="1"/>
</dbReference>